<proteinExistence type="predicted"/>
<organism evidence="3 4">
    <name type="scientific">Microbacterium paraoxydans</name>
    <dbReference type="NCBI Taxonomy" id="199592"/>
    <lineage>
        <taxon>Bacteria</taxon>
        <taxon>Bacillati</taxon>
        <taxon>Actinomycetota</taxon>
        <taxon>Actinomycetes</taxon>
        <taxon>Micrococcales</taxon>
        <taxon>Microbacteriaceae</taxon>
        <taxon>Microbacterium</taxon>
    </lineage>
</organism>
<reference evidence="3 4" key="1">
    <citation type="submission" date="2021-04" db="EMBL/GenBank/DDBJ databases">
        <title>Whole genome analysis of root endophytic bacterium Microbacterium paraoxydans ku-mp colonizing RP-bio226 rice variety.</title>
        <authorList>
            <person name="Ulaganathan K."/>
            <person name="Latha B."/>
        </authorList>
    </citation>
    <scope>NUCLEOTIDE SEQUENCE [LARGE SCALE GENOMIC DNA]</scope>
    <source>
        <strain evidence="4">ku-mp</strain>
    </source>
</reference>
<keyword evidence="2" id="KW-0472">Membrane</keyword>
<gene>
    <name evidence="3" type="ORF">KE274_02745</name>
</gene>
<feature type="region of interest" description="Disordered" evidence="1">
    <location>
        <begin position="46"/>
        <end position="86"/>
    </location>
</feature>
<accession>A0ABS5IJD3</accession>
<dbReference type="EMBL" id="JAGTUK010000001">
    <property type="protein sequence ID" value="MBS0023023.1"/>
    <property type="molecule type" value="Genomic_DNA"/>
</dbReference>
<evidence type="ECO:0000313" key="3">
    <source>
        <dbReference type="EMBL" id="MBS0023023.1"/>
    </source>
</evidence>
<dbReference type="Proteomes" id="UP000678243">
    <property type="component" value="Unassembled WGS sequence"/>
</dbReference>
<protein>
    <recommendedName>
        <fullName evidence="5">Mce-associated membrane protein</fullName>
    </recommendedName>
</protein>
<evidence type="ECO:0000256" key="1">
    <source>
        <dbReference type="SAM" id="MobiDB-lite"/>
    </source>
</evidence>
<keyword evidence="4" id="KW-1185">Reference proteome</keyword>
<feature type="compositionally biased region" description="Basic and acidic residues" evidence="1">
    <location>
        <begin position="55"/>
        <end position="71"/>
    </location>
</feature>
<keyword evidence="2" id="KW-1133">Transmembrane helix</keyword>
<sequence>MNDEGQVVEGEKAPSHRTRWIAIGAVALLAVGAAGVGVALVTNNGGAPSASSTHKPVDDGDADKAASDKPLKSVPTVADGPLSDNQDAEVDRATAAADAVVAALDEVSQRGDGSAVGVDAVATGWVLGEVQSHAREQMDLGYKQTGKAVVTSVTPTAVDLTASPATITLKVCVDVSGIDVKDAAGNSLKDSLYNPGHPVAHIYGAVFEDDTWKISSHEIPDVQDCPAA</sequence>
<evidence type="ECO:0000313" key="4">
    <source>
        <dbReference type="Proteomes" id="UP000678243"/>
    </source>
</evidence>
<feature type="transmembrane region" description="Helical" evidence="2">
    <location>
        <begin position="20"/>
        <end position="41"/>
    </location>
</feature>
<comment type="caution">
    <text evidence="3">The sequence shown here is derived from an EMBL/GenBank/DDBJ whole genome shotgun (WGS) entry which is preliminary data.</text>
</comment>
<name>A0ABS5IJD3_9MICO</name>
<dbReference type="RefSeq" id="WP_211541044.1">
    <property type="nucleotide sequence ID" value="NZ_JAGTUK010000001.1"/>
</dbReference>
<evidence type="ECO:0000256" key="2">
    <source>
        <dbReference type="SAM" id="Phobius"/>
    </source>
</evidence>
<evidence type="ECO:0008006" key="5">
    <source>
        <dbReference type="Google" id="ProtNLM"/>
    </source>
</evidence>
<keyword evidence="2" id="KW-0812">Transmembrane</keyword>